<sequence length="652" mass="75205">MLSKSKEIFKHRNKALPQLDINSAIPDLFQFDQLNAILDKNDISIYALILYTSWSRNSLTLLSHIAENQFPVSIKYVAVLHVNYMDPNCLQLIREFKAMFMDLKYARKLSVKFLLNSSQSNSSVDIYSEFDDSNPMSFPIEKGSGILQLLRNVTKVLEKPPSFLQEIRSQNQSLIFLDDAKIPNQLDIFHQLQRSYSRCLRKGAEQTFVPFHVPSSHEFCDRMKPKLSNLLLPQTNESFLVSLFTCSNIKSLSLPEKYREKNAFMVGLNYSRLLTDSYHFVGKIDPSFPYLFSHYQWKCCQAPSAETDYLSSLNRVYSSNISLLQPTIDSCEANRSLSFHRYLPKGSDDVLLKQYMSDNTKVLIIDFNNDSIYKYSGEITYSQLAQFVDRFHKRLLRASSRVSKRPSTSPMSHNKINELTSHEQLDHILFPHDSLLDSHRMLLFYSPSCGFSSKGKSFYSAFERLFQLINKSKKKKFLFARVNVLDLEVPLSAIPNKVPLNWNEDDGIYSLLVRNNGENSRETENCARNIIRTSNGLSDLNASKEFFLKNISLCYSATVSSLHQIYESNSKHEKKMLGLFLNVESSLDRLNEEWTFFCRLFVPLQGQCARLGNLMRDLGKFRLRIAHKIHQASKTIARCKHLLSLSYSLSDF</sequence>
<dbReference type="AlphaFoldDB" id="A0ABD2Q9E0"/>
<name>A0ABD2Q9E0_9PLAT</name>
<evidence type="ECO:0008006" key="3">
    <source>
        <dbReference type="Google" id="ProtNLM"/>
    </source>
</evidence>
<dbReference type="EMBL" id="JBJKFK010000586">
    <property type="protein sequence ID" value="KAL3316184.1"/>
    <property type="molecule type" value="Genomic_DNA"/>
</dbReference>
<comment type="caution">
    <text evidence="1">The sequence shown here is derived from an EMBL/GenBank/DDBJ whole genome shotgun (WGS) entry which is preliminary data.</text>
</comment>
<accession>A0ABD2Q9E0</accession>
<gene>
    <name evidence="1" type="ORF">Ciccas_005174</name>
</gene>
<protein>
    <recommendedName>
        <fullName evidence="3">Thioredoxin domain-containing protein</fullName>
    </recommendedName>
</protein>
<keyword evidence="2" id="KW-1185">Reference proteome</keyword>
<evidence type="ECO:0000313" key="2">
    <source>
        <dbReference type="Proteomes" id="UP001626550"/>
    </source>
</evidence>
<reference evidence="1 2" key="1">
    <citation type="submission" date="2024-11" db="EMBL/GenBank/DDBJ databases">
        <title>Adaptive evolution of stress response genes in parasites aligns with host niche diversity.</title>
        <authorList>
            <person name="Hahn C."/>
            <person name="Resl P."/>
        </authorList>
    </citation>
    <scope>NUCLEOTIDE SEQUENCE [LARGE SCALE GENOMIC DNA]</scope>
    <source>
        <strain evidence="1">EGGRZ-B1_66</strain>
        <tissue evidence="1">Body</tissue>
    </source>
</reference>
<dbReference type="Proteomes" id="UP001626550">
    <property type="component" value="Unassembled WGS sequence"/>
</dbReference>
<organism evidence="1 2">
    <name type="scientific">Cichlidogyrus casuarinus</name>
    <dbReference type="NCBI Taxonomy" id="1844966"/>
    <lineage>
        <taxon>Eukaryota</taxon>
        <taxon>Metazoa</taxon>
        <taxon>Spiralia</taxon>
        <taxon>Lophotrochozoa</taxon>
        <taxon>Platyhelminthes</taxon>
        <taxon>Monogenea</taxon>
        <taxon>Monopisthocotylea</taxon>
        <taxon>Dactylogyridea</taxon>
        <taxon>Ancyrocephalidae</taxon>
        <taxon>Cichlidogyrus</taxon>
    </lineage>
</organism>
<proteinExistence type="predicted"/>
<evidence type="ECO:0000313" key="1">
    <source>
        <dbReference type="EMBL" id="KAL3316184.1"/>
    </source>
</evidence>